<dbReference type="GO" id="GO:0051539">
    <property type="term" value="F:4 iron, 4 sulfur cluster binding"/>
    <property type="evidence" value="ECO:0007669"/>
    <property type="project" value="UniProtKB-KW"/>
</dbReference>
<dbReference type="GO" id="GO:0005829">
    <property type="term" value="C:cytosol"/>
    <property type="evidence" value="ECO:0007669"/>
    <property type="project" value="TreeGrafter"/>
</dbReference>
<proteinExistence type="predicted"/>
<dbReference type="RefSeq" id="WP_135526896.1">
    <property type="nucleotide sequence ID" value="NZ_SRLH01000006.1"/>
</dbReference>
<evidence type="ECO:0000313" key="10">
    <source>
        <dbReference type="EMBL" id="TGD57291.1"/>
    </source>
</evidence>
<keyword evidence="4" id="KW-0949">S-adenosyl-L-methionine</keyword>
<dbReference type="InterPro" id="IPR006638">
    <property type="entry name" value="Elp3/MiaA/NifB-like_rSAM"/>
</dbReference>
<keyword evidence="3" id="KW-0808">Transferase</keyword>
<keyword evidence="5" id="KW-0479">Metal-binding</keyword>
<comment type="caution">
    <text evidence="10">The sequence shown here is derived from an EMBL/GenBank/DDBJ whole genome shotgun (WGS) entry which is preliminary data.</text>
</comment>
<dbReference type="GO" id="GO:0003824">
    <property type="term" value="F:catalytic activity"/>
    <property type="evidence" value="ECO:0007669"/>
    <property type="project" value="InterPro"/>
</dbReference>
<evidence type="ECO:0000259" key="8">
    <source>
        <dbReference type="PROSITE" id="PS51332"/>
    </source>
</evidence>
<sequence length="507" mass="58670">MSQNKTIIFNPRSANGKHRIPNSILQVGASIHGKYSYVFVDGNLENDPWETIRNYLKTGEFKYFGSTVMPGPQLRQAIPFTKKIKEDFPGIVTVWGGYFASNQYKVALHSGYVDYIINGPGDTTFPQLIHALENGRDEQLETIKNLIFKNKKGDIIKTAVEALLDQDTLPRFPYDYLNSFYPVRNYLAKTFMGSKTLSYHSSMGCPFSCSFCAVVPIFNAKWKGMSAARIYEDVKYFKENFNIDAIEFHDNNFFTSKKRVLEFSHLIMDDNISYWGEGRIDTINMYSDDDLKLMRKAGCKMIFLGAETGNDAVLKQMNKGGTQSGQMIKDFVLRMKNADIIPELSFVLGMPAKTEKEVYDQILWDINFIKEIKTINPDAEIIIYLFSPVPTEGSDLYKQILDAGFSFPETLEEWISPSWENFDLRKNPLTPWLKPYMIDTIKNFETVLNGYYPTVSDFRIRGYKKQLLQVVSGFRYKTNFYHYPYEIKALHKIWKYRQPEIEGFYSE</sequence>
<dbReference type="SUPFAM" id="SSF102114">
    <property type="entry name" value="Radical SAM enzymes"/>
    <property type="match status" value="1"/>
</dbReference>
<dbReference type="InterPro" id="IPR007197">
    <property type="entry name" value="rSAM"/>
</dbReference>
<dbReference type="SMART" id="SM00729">
    <property type="entry name" value="Elp3"/>
    <property type="match status" value="1"/>
</dbReference>
<dbReference type="PANTHER" id="PTHR43409">
    <property type="entry name" value="ANAEROBIC MAGNESIUM-PROTOPORPHYRIN IX MONOMETHYL ESTER CYCLASE-RELATED"/>
    <property type="match status" value="1"/>
</dbReference>
<dbReference type="InterPro" id="IPR051198">
    <property type="entry name" value="BchE-like"/>
</dbReference>
<dbReference type="PROSITE" id="PS51918">
    <property type="entry name" value="RADICAL_SAM"/>
    <property type="match status" value="1"/>
</dbReference>
<dbReference type="AlphaFoldDB" id="A0A4Z0L804"/>
<dbReference type="Proteomes" id="UP000297407">
    <property type="component" value="Unassembled WGS sequence"/>
</dbReference>
<gene>
    <name evidence="10" type="ORF">E4635_11750</name>
</gene>
<evidence type="ECO:0000313" key="11">
    <source>
        <dbReference type="Proteomes" id="UP000297407"/>
    </source>
</evidence>
<evidence type="ECO:0000256" key="1">
    <source>
        <dbReference type="ARBA" id="ARBA00001966"/>
    </source>
</evidence>
<feature type="domain" description="Radical SAM core" evidence="9">
    <location>
        <begin position="191"/>
        <end position="418"/>
    </location>
</feature>
<dbReference type="InterPro" id="IPR006158">
    <property type="entry name" value="Cobalamin-bd"/>
</dbReference>
<evidence type="ECO:0000256" key="5">
    <source>
        <dbReference type="ARBA" id="ARBA00022723"/>
    </source>
</evidence>
<dbReference type="Gene3D" id="3.40.50.280">
    <property type="entry name" value="Cobalamin-binding domain"/>
    <property type="match status" value="1"/>
</dbReference>
<feature type="domain" description="B12-binding" evidence="8">
    <location>
        <begin position="5"/>
        <end position="139"/>
    </location>
</feature>
<dbReference type="InterPro" id="IPR034466">
    <property type="entry name" value="Methyltransferase_Class_B"/>
</dbReference>
<evidence type="ECO:0000259" key="9">
    <source>
        <dbReference type="PROSITE" id="PS51918"/>
    </source>
</evidence>
<evidence type="ECO:0000256" key="7">
    <source>
        <dbReference type="ARBA" id="ARBA00023014"/>
    </source>
</evidence>
<evidence type="ECO:0000256" key="2">
    <source>
        <dbReference type="ARBA" id="ARBA00022603"/>
    </source>
</evidence>
<keyword evidence="11" id="KW-1185">Reference proteome</keyword>
<dbReference type="GO" id="GO:0046872">
    <property type="term" value="F:metal ion binding"/>
    <property type="evidence" value="ECO:0007669"/>
    <property type="project" value="UniProtKB-KW"/>
</dbReference>
<dbReference type="SFLD" id="SFLDG01082">
    <property type="entry name" value="B12-binding_domain_containing"/>
    <property type="match status" value="1"/>
</dbReference>
<dbReference type="InterPro" id="IPR058240">
    <property type="entry name" value="rSAM_sf"/>
</dbReference>
<dbReference type="OrthoDB" id="9801424at2"/>
<dbReference type="PROSITE" id="PS51332">
    <property type="entry name" value="B12_BINDING"/>
    <property type="match status" value="1"/>
</dbReference>
<dbReference type="SFLD" id="SFLDS00029">
    <property type="entry name" value="Radical_SAM"/>
    <property type="match status" value="1"/>
</dbReference>
<dbReference type="GO" id="GO:0031419">
    <property type="term" value="F:cobalamin binding"/>
    <property type="evidence" value="ECO:0007669"/>
    <property type="project" value="InterPro"/>
</dbReference>
<keyword evidence="7" id="KW-0411">Iron-sulfur</keyword>
<keyword evidence="2" id="KW-0489">Methyltransferase</keyword>
<dbReference type="Pfam" id="PF04055">
    <property type="entry name" value="Radical_SAM"/>
    <property type="match status" value="1"/>
</dbReference>
<dbReference type="Gene3D" id="3.80.30.20">
    <property type="entry name" value="tm_1862 like domain"/>
    <property type="match status" value="1"/>
</dbReference>
<protein>
    <submittedName>
        <fullName evidence="10">B12-binding domain-containing radical SAM protein</fullName>
    </submittedName>
</protein>
<keyword evidence="6" id="KW-0408">Iron</keyword>
<reference evidence="10 11" key="1">
    <citation type="submission" date="2019-04" db="EMBL/GenBank/DDBJ databases">
        <title>Flavobacterium sp. strain DS2-A Genome sequencing and assembly.</title>
        <authorList>
            <person name="Kim I."/>
        </authorList>
    </citation>
    <scope>NUCLEOTIDE SEQUENCE [LARGE SCALE GENOMIC DNA]</scope>
    <source>
        <strain evidence="10 11">DS2-A</strain>
    </source>
</reference>
<dbReference type="PANTHER" id="PTHR43409:SF7">
    <property type="entry name" value="BLL1977 PROTEIN"/>
    <property type="match status" value="1"/>
</dbReference>
<organism evidence="10 11">
    <name type="scientific">Flavobacterium humi</name>
    <dbReference type="NCBI Taxonomy" id="2562683"/>
    <lineage>
        <taxon>Bacteria</taxon>
        <taxon>Pseudomonadati</taxon>
        <taxon>Bacteroidota</taxon>
        <taxon>Flavobacteriia</taxon>
        <taxon>Flavobacteriales</taxon>
        <taxon>Flavobacteriaceae</taxon>
        <taxon>Flavobacterium</taxon>
    </lineage>
</organism>
<evidence type="ECO:0000256" key="6">
    <source>
        <dbReference type="ARBA" id="ARBA00023004"/>
    </source>
</evidence>
<dbReference type="InterPro" id="IPR023404">
    <property type="entry name" value="rSAM_horseshoe"/>
</dbReference>
<comment type="cofactor">
    <cofactor evidence="1">
        <name>[4Fe-4S] cluster</name>
        <dbReference type="ChEBI" id="CHEBI:49883"/>
    </cofactor>
</comment>
<dbReference type="EMBL" id="SRLH01000006">
    <property type="protein sequence ID" value="TGD57291.1"/>
    <property type="molecule type" value="Genomic_DNA"/>
</dbReference>
<evidence type="ECO:0000256" key="3">
    <source>
        <dbReference type="ARBA" id="ARBA00022679"/>
    </source>
</evidence>
<accession>A0A4Z0L804</accession>
<evidence type="ECO:0000256" key="4">
    <source>
        <dbReference type="ARBA" id="ARBA00022691"/>
    </source>
</evidence>
<dbReference type="SFLD" id="SFLDG01123">
    <property type="entry name" value="methyltransferase_(Class_B)"/>
    <property type="match status" value="1"/>
</dbReference>
<name>A0A4Z0L804_9FLAO</name>